<evidence type="ECO:0000256" key="1">
    <source>
        <dbReference type="SAM" id="MobiDB-lite"/>
    </source>
</evidence>
<feature type="compositionally biased region" description="Acidic residues" evidence="1">
    <location>
        <begin position="216"/>
        <end position="229"/>
    </location>
</feature>
<dbReference type="InterPro" id="IPR011335">
    <property type="entry name" value="Restrct_endonuc-II-like"/>
</dbReference>
<dbReference type="SUPFAM" id="SSF48726">
    <property type="entry name" value="Immunoglobulin"/>
    <property type="match status" value="4"/>
</dbReference>
<dbReference type="Pfam" id="PF13927">
    <property type="entry name" value="Ig_3"/>
    <property type="match status" value="3"/>
</dbReference>
<gene>
    <name evidence="4" type="ORF">CEUTPL_LOCUS6480</name>
</gene>
<protein>
    <recommendedName>
        <fullName evidence="3">Ig-like domain-containing protein</fullName>
    </recommendedName>
</protein>
<dbReference type="InterPro" id="IPR003598">
    <property type="entry name" value="Ig_sub2"/>
</dbReference>
<organism evidence="4 5">
    <name type="scientific">Ceutorhynchus assimilis</name>
    <name type="common">cabbage seed weevil</name>
    <dbReference type="NCBI Taxonomy" id="467358"/>
    <lineage>
        <taxon>Eukaryota</taxon>
        <taxon>Metazoa</taxon>
        <taxon>Ecdysozoa</taxon>
        <taxon>Arthropoda</taxon>
        <taxon>Hexapoda</taxon>
        <taxon>Insecta</taxon>
        <taxon>Pterygota</taxon>
        <taxon>Neoptera</taxon>
        <taxon>Endopterygota</taxon>
        <taxon>Coleoptera</taxon>
        <taxon>Polyphaga</taxon>
        <taxon>Cucujiformia</taxon>
        <taxon>Curculionidae</taxon>
        <taxon>Ceutorhynchinae</taxon>
        <taxon>Ceutorhynchus</taxon>
    </lineage>
</organism>
<feature type="compositionally biased region" description="Polar residues" evidence="1">
    <location>
        <begin position="1015"/>
        <end position="1025"/>
    </location>
</feature>
<dbReference type="PROSITE" id="PS50835">
    <property type="entry name" value="IG_LIKE"/>
    <property type="match status" value="3"/>
</dbReference>
<proteinExistence type="predicted"/>
<dbReference type="EMBL" id="OU892279">
    <property type="protein sequence ID" value="CAG9765880.1"/>
    <property type="molecule type" value="Genomic_DNA"/>
</dbReference>
<dbReference type="SMART" id="SM00409">
    <property type="entry name" value="IG"/>
    <property type="match status" value="4"/>
</dbReference>
<keyword evidence="2" id="KW-0472">Membrane</keyword>
<dbReference type="SUPFAM" id="SSF52980">
    <property type="entry name" value="Restriction endonuclease-like"/>
    <property type="match status" value="1"/>
</dbReference>
<feature type="region of interest" description="Disordered" evidence="1">
    <location>
        <begin position="991"/>
        <end position="1025"/>
    </location>
</feature>
<feature type="domain" description="Ig-like" evidence="3">
    <location>
        <begin position="424"/>
        <end position="505"/>
    </location>
</feature>
<dbReference type="SMART" id="SM00408">
    <property type="entry name" value="IGc2"/>
    <property type="match status" value="2"/>
</dbReference>
<name>A0A9N9MNJ0_9CUCU</name>
<dbReference type="GO" id="GO:0006281">
    <property type="term" value="P:DNA repair"/>
    <property type="evidence" value="ECO:0007669"/>
    <property type="project" value="UniProtKB-ARBA"/>
</dbReference>
<dbReference type="OrthoDB" id="5843397at2759"/>
<keyword evidence="5" id="KW-1185">Reference proteome</keyword>
<feature type="domain" description="Ig-like" evidence="3">
    <location>
        <begin position="327"/>
        <end position="419"/>
    </location>
</feature>
<dbReference type="Proteomes" id="UP001152799">
    <property type="component" value="Chromosome 3"/>
</dbReference>
<feature type="domain" description="Ig-like" evidence="3">
    <location>
        <begin position="49"/>
        <end position="145"/>
    </location>
</feature>
<feature type="region of interest" description="Disordered" evidence="1">
    <location>
        <begin position="1121"/>
        <end position="1140"/>
    </location>
</feature>
<evidence type="ECO:0000313" key="4">
    <source>
        <dbReference type="EMBL" id="CAG9765880.1"/>
    </source>
</evidence>
<accession>A0A9N9MNJ0</accession>
<reference evidence="4" key="1">
    <citation type="submission" date="2022-01" db="EMBL/GenBank/DDBJ databases">
        <authorList>
            <person name="King R."/>
        </authorList>
    </citation>
    <scope>NUCLEOTIDE SEQUENCE</scope>
</reference>
<dbReference type="AlphaFoldDB" id="A0A9N9MNJ0"/>
<dbReference type="InterPro" id="IPR011604">
    <property type="entry name" value="PDDEXK-like_dom_sf"/>
</dbReference>
<dbReference type="Gene3D" id="2.60.40.10">
    <property type="entry name" value="Immunoglobulins"/>
    <property type="match status" value="4"/>
</dbReference>
<dbReference type="InterPro" id="IPR003599">
    <property type="entry name" value="Ig_sub"/>
</dbReference>
<evidence type="ECO:0000259" key="3">
    <source>
        <dbReference type="PROSITE" id="PS50835"/>
    </source>
</evidence>
<dbReference type="InterPro" id="IPR013783">
    <property type="entry name" value="Ig-like_fold"/>
</dbReference>
<evidence type="ECO:0000313" key="5">
    <source>
        <dbReference type="Proteomes" id="UP001152799"/>
    </source>
</evidence>
<feature type="transmembrane region" description="Helical" evidence="2">
    <location>
        <begin position="929"/>
        <end position="954"/>
    </location>
</feature>
<dbReference type="PANTHER" id="PTHR23278">
    <property type="entry name" value="SIDESTEP PROTEIN"/>
    <property type="match status" value="1"/>
</dbReference>
<dbReference type="InterPro" id="IPR007110">
    <property type="entry name" value="Ig-like_dom"/>
</dbReference>
<dbReference type="InterPro" id="IPR036179">
    <property type="entry name" value="Ig-like_dom_sf"/>
</dbReference>
<dbReference type="Pfam" id="PF20700">
    <property type="entry name" value="Mutator"/>
    <property type="match status" value="1"/>
</dbReference>
<dbReference type="PANTHER" id="PTHR23278:SF19">
    <property type="entry name" value="OBSCURIN"/>
    <property type="match status" value="1"/>
</dbReference>
<feature type="region of interest" description="Disordered" evidence="1">
    <location>
        <begin position="194"/>
        <end position="229"/>
    </location>
</feature>
<dbReference type="CDD" id="cd00096">
    <property type="entry name" value="Ig"/>
    <property type="match status" value="2"/>
</dbReference>
<sequence length="1176" mass="130633">MAPSYFFTYKEVCSRPLAICHLYNGPQGRVKNQPHSTNLILFGLPPSSPTIINEWGKEVGQLAGPYEEGGDLKLNCIVKGGKPKPMIKWWHEGKLIDSAETHSSTENVLTNQLTIRDLQRFHQHATFTCQASNNNISQPLSATTSINIYCFSPAVRLKVLKCSSERFSRECPTDKMNGRGYSFFDVISRRKEKVREDDENLEVGTENESLEKMREDDDVEEGTEGEENLDMGTKHENLEDITEDEYVEEGNNGSGRLSGTSDFKEKDDYLTLSQVRNADDGNLTTSTLTFIPTLQDNGRTLTCRAINPKVKKGIEETSLQLNVYYVPILQLSLGPSLNPDDIEEGDDVYFECKVQANPSAYKVVWRHDNQVMQANQKAGVIISATDLALQGVSRSQAGNYSCVASNVEGDGDSNIVQLKIMYKPICRRSQKIIYGVARHEDAKILCEVESYPPPDSFSWSFNNSAETMEVPQTRYNSAEYRFSSTLTYTPVTELDYGTVMCWANNLAGRQQEPCIFHIIGAGKPDPLHNCSIVNRTNDSLEVECTEGFDGGQPQYFLLEILNGERHGPFDCSLVDMRIINENRSGFYSEYTLQCQMCLVTKIITSEEKSHSNLDVNSSMVLGTLSAGLGYSQINEIAASLNMPPMTSNTFNNHHEKVAEIIIRESAWKSMEEAAAEEAKIAIAEGDVDANASSGVELKKDPEEIRDIEKSTIGQASNPKWLQERYLESQPQILAKFDRNESKARAILEFEKKNNLQVVPCGLFIGKKEYYSAASPDGFVIENNFLIEVKCPFTMAKMDPTEGIQTGKITFATIEDGALKLKRNHNYYYQVPGQLAIANKQSCYFIIWSPFGILVEQVYDGKTGGIQANVTAKFPLFIVSGLDSGRELKMVIYAANSKGRSDPVLLEGFTLKVAEKQTVHLLSTRDQMEIAPVLGILVGIVTALLLITVIILGILKIRQLRRDGGGGSRALRPRFLAVKDKVTLPLRSESEDLFEKDEKNPDVVPSNKDSDYQLGSAAQTPGLNNSVISVSGNPSNDFGRSTSPIISPTQLQNMTPLAEAYLARSKNFASPNTSNNEIVYAELQLARPNSLDPIIKNGGQQFLQTQQYATLRKGDESTIYTQIDHGRRPPPPIPNSRTSPIISPVTAIFPTSKQGLYHREVVTVRTPLMGCQQESCV</sequence>
<dbReference type="Gene3D" id="3.90.320.10">
    <property type="match status" value="1"/>
</dbReference>
<keyword evidence="2" id="KW-0812">Transmembrane</keyword>
<dbReference type="CDD" id="cd22343">
    <property type="entry name" value="PDDEXK_lambda_exonuclease-like"/>
    <property type="match status" value="1"/>
</dbReference>
<keyword evidence="2" id="KW-1133">Transmembrane helix</keyword>
<evidence type="ECO:0000256" key="2">
    <source>
        <dbReference type="SAM" id="Phobius"/>
    </source>
</evidence>
<dbReference type="InterPro" id="IPR049012">
    <property type="entry name" value="Mutator_transp_dom"/>
</dbReference>